<evidence type="ECO:0008006" key="6">
    <source>
        <dbReference type="Google" id="ProtNLM"/>
    </source>
</evidence>
<dbReference type="InterPro" id="IPR036259">
    <property type="entry name" value="MFS_trans_sf"/>
</dbReference>
<keyword evidence="5" id="KW-1185">Reference proteome</keyword>
<dbReference type="RefSeq" id="XP_029319539.1">
    <property type="nucleotide sequence ID" value="XM_029463679.1"/>
</dbReference>
<evidence type="ECO:0000256" key="3">
    <source>
        <dbReference type="SAM" id="Phobius"/>
    </source>
</evidence>
<evidence type="ECO:0000256" key="2">
    <source>
        <dbReference type="ARBA" id="ARBA00006727"/>
    </source>
</evidence>
<dbReference type="GeneID" id="40381772"/>
<keyword evidence="3" id="KW-0812">Transmembrane</keyword>
<sequence length="522" mass="58230">MSANNRHREEQDTTLAVKEDPEICQDNMSSSEEPPDGGLWAWISTVCVLLINTFSWGPNASFGVYLNYYITEQYFDEADTEQYVMIGGLGLGLSFLACAFTNGLCRRIHYKIIMTLGLCITFLSYWLASIATTVIQLIMFQGFLLAIGWSLVAGATLVIIPTWFSKKKSVAQGIATAGGGLGGIIFSRSVDEIIKQYLNNQKYANNRKHGLRLGVAWALRMQSFVCGFMLAISIIFIRSFTPLKNTSKDKKPFHVEIFAFLSRIDLLKKLPLACLMFWNMSYMLSYSILLFSLSSYGTSIGLTYKQGSNVTTIQSLAQTIGRPLLGVLSDRVGRVNVSLLATFLITLFSFVFWVFTTTYSQLLGFAFVIGLLLGISWVNFGPMTADVVGNSGADLNHAISLQMFAAGFPMLIAELAGFKLRRFDMERPFLYCQILVGVAAGVSCLALLPFREWKVKRAVKARIAYLKHSVNNLDGDKEEEEEDAALAGMDGEQMEREIMKMERLLAADVRSYMYRAVYPLKV</sequence>
<keyword evidence="3" id="KW-1133">Transmembrane helix</keyword>
<feature type="transmembrane region" description="Helical" evidence="3">
    <location>
        <begin position="362"/>
        <end position="379"/>
    </location>
</feature>
<dbReference type="GO" id="GO:0022857">
    <property type="term" value="F:transmembrane transporter activity"/>
    <property type="evidence" value="ECO:0007669"/>
    <property type="project" value="InterPro"/>
</dbReference>
<dbReference type="PANTHER" id="PTHR11360">
    <property type="entry name" value="MONOCARBOXYLATE TRANSPORTER"/>
    <property type="match status" value="1"/>
</dbReference>
<proteinExistence type="inferred from homology"/>
<dbReference type="Pfam" id="PF07690">
    <property type="entry name" value="MFS_1"/>
    <property type="match status" value="1"/>
</dbReference>
<evidence type="ECO:0000313" key="5">
    <source>
        <dbReference type="Proteomes" id="UP000249293"/>
    </source>
</evidence>
<feature type="transmembrane region" description="Helical" evidence="3">
    <location>
        <begin position="270"/>
        <end position="293"/>
    </location>
</feature>
<dbReference type="InterPro" id="IPR050327">
    <property type="entry name" value="Proton-linked_MCT"/>
</dbReference>
<protein>
    <recommendedName>
        <fullName evidence="6">Major facilitator superfamily (MFS) profile domain-containing protein</fullName>
    </recommendedName>
</protein>
<dbReference type="OrthoDB" id="2213137at2759"/>
<gene>
    <name evidence="4" type="ORF">C5L36_0A06560</name>
</gene>
<feature type="transmembrane region" description="Helical" evidence="3">
    <location>
        <begin position="171"/>
        <end position="190"/>
    </location>
</feature>
<feature type="transmembrane region" description="Helical" evidence="3">
    <location>
        <begin position="335"/>
        <end position="355"/>
    </location>
</feature>
<dbReference type="VEuPathDB" id="FungiDB:C5L36_0A06560"/>
<feature type="transmembrane region" description="Helical" evidence="3">
    <location>
        <begin position="83"/>
        <end position="105"/>
    </location>
</feature>
<evidence type="ECO:0000256" key="1">
    <source>
        <dbReference type="ARBA" id="ARBA00004141"/>
    </source>
</evidence>
<comment type="subcellular location">
    <subcellularLocation>
        <location evidence="1">Membrane</location>
        <topology evidence="1">Multi-pass membrane protein</topology>
    </subcellularLocation>
</comment>
<dbReference type="AlphaFoldDB" id="A0A2U9QYG4"/>
<accession>A0A2U9QYG4</accession>
<keyword evidence="3" id="KW-0472">Membrane</keyword>
<feature type="transmembrane region" description="Helical" evidence="3">
    <location>
        <begin position="143"/>
        <end position="164"/>
    </location>
</feature>
<dbReference type="SUPFAM" id="SSF103473">
    <property type="entry name" value="MFS general substrate transporter"/>
    <property type="match status" value="1"/>
</dbReference>
<dbReference type="PANTHER" id="PTHR11360:SF315">
    <property type="entry name" value="TRANSPORTER MCH2-RELATED"/>
    <property type="match status" value="1"/>
</dbReference>
<feature type="transmembrane region" description="Helical" evidence="3">
    <location>
        <begin position="221"/>
        <end position="241"/>
    </location>
</feature>
<comment type="similarity">
    <text evidence="2">Belongs to the major facilitator superfamily. Monocarboxylate porter (TC 2.A.1.13) family.</text>
</comment>
<organism evidence="4 5">
    <name type="scientific">Pichia kudriavzevii</name>
    <name type="common">Yeast</name>
    <name type="synonym">Issatchenkia orientalis</name>
    <dbReference type="NCBI Taxonomy" id="4909"/>
    <lineage>
        <taxon>Eukaryota</taxon>
        <taxon>Fungi</taxon>
        <taxon>Dikarya</taxon>
        <taxon>Ascomycota</taxon>
        <taxon>Saccharomycotina</taxon>
        <taxon>Pichiomycetes</taxon>
        <taxon>Pichiales</taxon>
        <taxon>Pichiaceae</taxon>
        <taxon>Pichia</taxon>
    </lineage>
</organism>
<feature type="transmembrane region" description="Helical" evidence="3">
    <location>
        <begin position="112"/>
        <end position="137"/>
    </location>
</feature>
<reference evidence="4 5" key="1">
    <citation type="submission" date="2018-06" db="EMBL/GenBank/DDBJ databases">
        <title>Population genomics shows no distinction between pathogenic Candida krusei and environmental Pichia kudriavzevii: One species, four names.</title>
        <authorList>
            <person name="Douglass A.P."/>
            <person name="Offei B."/>
            <person name="Braun-Galleani S."/>
            <person name="Coughlan A.Y."/>
            <person name="Martos A."/>
            <person name="Ortiz-Merino R.A."/>
            <person name="Byrne K.P."/>
            <person name="Wolfe K.H."/>
        </authorList>
    </citation>
    <scope>NUCLEOTIDE SEQUENCE [LARGE SCALE GENOMIC DNA]</scope>
    <source>
        <strain evidence="4 5">CBS573</strain>
    </source>
</reference>
<dbReference type="GO" id="GO:0016020">
    <property type="term" value="C:membrane"/>
    <property type="evidence" value="ECO:0007669"/>
    <property type="project" value="UniProtKB-SubCell"/>
</dbReference>
<name>A0A2U9QYG4_PICKU</name>
<dbReference type="EMBL" id="CP028773">
    <property type="protein sequence ID" value="AWU74062.1"/>
    <property type="molecule type" value="Genomic_DNA"/>
</dbReference>
<dbReference type="KEGG" id="pkz:C5L36_0A06560"/>
<dbReference type="InterPro" id="IPR011701">
    <property type="entry name" value="MFS"/>
</dbReference>
<dbReference type="Gene3D" id="1.20.1250.20">
    <property type="entry name" value="MFS general substrate transporter like domains"/>
    <property type="match status" value="2"/>
</dbReference>
<dbReference type="Proteomes" id="UP000249293">
    <property type="component" value="Chromosome 1"/>
</dbReference>
<feature type="transmembrane region" description="Helical" evidence="3">
    <location>
        <begin position="399"/>
        <end position="418"/>
    </location>
</feature>
<feature type="transmembrane region" description="Helical" evidence="3">
    <location>
        <begin position="430"/>
        <end position="450"/>
    </location>
</feature>
<feature type="transmembrane region" description="Helical" evidence="3">
    <location>
        <begin position="39"/>
        <end position="57"/>
    </location>
</feature>
<evidence type="ECO:0000313" key="4">
    <source>
        <dbReference type="EMBL" id="AWU74062.1"/>
    </source>
</evidence>